<dbReference type="GO" id="GO:0005634">
    <property type="term" value="C:nucleus"/>
    <property type="evidence" value="ECO:0007669"/>
    <property type="project" value="TreeGrafter"/>
</dbReference>
<protein>
    <recommendedName>
        <fullName evidence="2">DDE-1 domain-containing protein</fullName>
    </recommendedName>
</protein>
<evidence type="ECO:0000259" key="2">
    <source>
        <dbReference type="Pfam" id="PF03184"/>
    </source>
</evidence>
<feature type="non-terminal residue" evidence="3">
    <location>
        <position position="1"/>
    </location>
</feature>
<evidence type="ECO:0000256" key="1">
    <source>
        <dbReference type="SAM" id="MobiDB-lite"/>
    </source>
</evidence>
<feature type="domain" description="DDE-1" evidence="2">
    <location>
        <begin position="4"/>
        <end position="139"/>
    </location>
</feature>
<name>A0A0D2N8S1_HYPSF</name>
<dbReference type="PANTHER" id="PTHR19303">
    <property type="entry name" value="TRANSPOSON"/>
    <property type="match status" value="1"/>
</dbReference>
<dbReference type="Proteomes" id="UP000054270">
    <property type="component" value="Unassembled WGS sequence"/>
</dbReference>
<organism evidence="3 4">
    <name type="scientific">Hypholoma sublateritium (strain FD-334 SS-4)</name>
    <dbReference type="NCBI Taxonomy" id="945553"/>
    <lineage>
        <taxon>Eukaryota</taxon>
        <taxon>Fungi</taxon>
        <taxon>Dikarya</taxon>
        <taxon>Basidiomycota</taxon>
        <taxon>Agaricomycotina</taxon>
        <taxon>Agaricomycetes</taxon>
        <taxon>Agaricomycetidae</taxon>
        <taxon>Agaricales</taxon>
        <taxon>Agaricineae</taxon>
        <taxon>Strophariaceae</taxon>
        <taxon>Hypholoma</taxon>
    </lineage>
</organism>
<feature type="region of interest" description="Disordered" evidence="1">
    <location>
        <begin position="211"/>
        <end position="262"/>
    </location>
</feature>
<dbReference type="Pfam" id="PF03184">
    <property type="entry name" value="DDE_1"/>
    <property type="match status" value="1"/>
</dbReference>
<dbReference type="InterPro" id="IPR050863">
    <property type="entry name" value="CenT-Element_Derived"/>
</dbReference>
<sequence length="314" mass="35291">DRENITGIITISADGSTVKPMIIFKGKNFMQKWNNNNVADAFISHSDNGWTDGTLGYQWLIDVFDPLTQERAAGNPCILILDGHSSHYTSEFLKYAQEHNIVLLGYPPHCTHALQGLDVVCFGKMKVTWKQVINDFEQNYANAVTWDNFTFLFGSAYNSAFDINTIKAAFRVTGVYPYDRTVITEEQMKPSNATSIRGEFPLLQPSPVRAVLASFDPNPPTPVHDDSHSPRTPDTQPRTPSSHQRRTRQDQNIDPNLYTPSKRMRTLYKSLEATSSGSFLVSKTPITSQTPIIEPVLERVPDRFPQPNWGLVSA</sequence>
<evidence type="ECO:0000313" key="4">
    <source>
        <dbReference type="Proteomes" id="UP000054270"/>
    </source>
</evidence>
<proteinExistence type="predicted"/>
<gene>
    <name evidence="3" type="ORF">HYPSUDRAFT_103423</name>
</gene>
<feature type="compositionally biased region" description="Polar residues" evidence="1">
    <location>
        <begin position="232"/>
        <end position="242"/>
    </location>
</feature>
<reference evidence="4" key="1">
    <citation type="submission" date="2014-04" db="EMBL/GenBank/DDBJ databases">
        <title>Evolutionary Origins and Diversification of the Mycorrhizal Mutualists.</title>
        <authorList>
            <consortium name="DOE Joint Genome Institute"/>
            <consortium name="Mycorrhizal Genomics Consortium"/>
            <person name="Kohler A."/>
            <person name="Kuo A."/>
            <person name="Nagy L.G."/>
            <person name="Floudas D."/>
            <person name="Copeland A."/>
            <person name="Barry K.W."/>
            <person name="Cichocki N."/>
            <person name="Veneault-Fourrey C."/>
            <person name="LaButti K."/>
            <person name="Lindquist E.A."/>
            <person name="Lipzen A."/>
            <person name="Lundell T."/>
            <person name="Morin E."/>
            <person name="Murat C."/>
            <person name="Riley R."/>
            <person name="Ohm R."/>
            <person name="Sun H."/>
            <person name="Tunlid A."/>
            <person name="Henrissat B."/>
            <person name="Grigoriev I.V."/>
            <person name="Hibbett D.S."/>
            <person name="Martin F."/>
        </authorList>
    </citation>
    <scope>NUCLEOTIDE SEQUENCE [LARGE SCALE GENOMIC DNA]</scope>
    <source>
        <strain evidence="4">FD-334 SS-4</strain>
    </source>
</reference>
<feature type="non-terminal residue" evidence="3">
    <location>
        <position position="314"/>
    </location>
</feature>
<dbReference type="EMBL" id="KN817789">
    <property type="protein sequence ID" value="KJA13091.1"/>
    <property type="molecule type" value="Genomic_DNA"/>
</dbReference>
<evidence type="ECO:0000313" key="3">
    <source>
        <dbReference type="EMBL" id="KJA13091.1"/>
    </source>
</evidence>
<dbReference type="OMA" id="SHIHINT"/>
<keyword evidence="4" id="KW-1185">Reference proteome</keyword>
<dbReference type="GO" id="GO:0003677">
    <property type="term" value="F:DNA binding"/>
    <property type="evidence" value="ECO:0007669"/>
    <property type="project" value="TreeGrafter"/>
</dbReference>
<dbReference type="PANTHER" id="PTHR19303:SF74">
    <property type="entry name" value="POGO TRANSPOSABLE ELEMENT WITH KRAB DOMAIN"/>
    <property type="match status" value="1"/>
</dbReference>
<dbReference type="AlphaFoldDB" id="A0A0D2N8S1"/>
<accession>A0A0D2N8S1</accession>
<dbReference type="InterPro" id="IPR004875">
    <property type="entry name" value="DDE_SF_endonuclease_dom"/>
</dbReference>
<dbReference type="OrthoDB" id="2917041at2759"/>